<gene>
    <name evidence="3" type="ORF">AMST5_04121</name>
</gene>
<dbReference type="PANTHER" id="PTHR36919:SF2">
    <property type="entry name" value="BLL6627 PROTEIN"/>
    <property type="match status" value="1"/>
</dbReference>
<reference evidence="3" key="1">
    <citation type="submission" date="2023-07" db="EMBL/GenBank/DDBJ databases">
        <authorList>
            <person name="Pelsma A.J. K."/>
        </authorList>
    </citation>
    <scope>NUCLEOTIDE SEQUENCE</scope>
</reference>
<evidence type="ECO:0000259" key="2">
    <source>
        <dbReference type="Pfam" id="PF09917"/>
    </source>
</evidence>
<dbReference type="AlphaFoldDB" id="A0AA48M390"/>
<protein>
    <recommendedName>
        <fullName evidence="2">DUF2147 domain-containing protein</fullName>
    </recommendedName>
</protein>
<dbReference type="Pfam" id="PF09917">
    <property type="entry name" value="DUF2147"/>
    <property type="match status" value="1"/>
</dbReference>
<dbReference type="InterPro" id="IPR019223">
    <property type="entry name" value="DUF2147"/>
</dbReference>
<organism evidence="3">
    <name type="scientific">freshwater sediment metagenome</name>
    <dbReference type="NCBI Taxonomy" id="556182"/>
    <lineage>
        <taxon>unclassified sequences</taxon>
        <taxon>metagenomes</taxon>
        <taxon>ecological metagenomes</taxon>
    </lineage>
</organism>
<sequence>MKRSMLSIAAAMALCWPSASFAADAIYGVWARDGHPTDKLEFYDCSGKLCAKGTIPEVDGSPAPIILRSAAKTGPNSWKGDLFNPEDGKTYTGKITYDSSTQLTMTGCLVAFLCQSETWTRLSGPPKPKAEAKPEAKADEKDKGANAEVKAPEKALEKPAAKPATAGEGAAAKPGKSAGEAAPAKPAKVAKPVEGKPVDGKPAEAKVAPRPRPKPVEEEAN</sequence>
<feature type="compositionally biased region" description="Basic and acidic residues" evidence="1">
    <location>
        <begin position="191"/>
        <end position="204"/>
    </location>
</feature>
<proteinExistence type="predicted"/>
<dbReference type="PANTHER" id="PTHR36919">
    <property type="entry name" value="BLR1215 PROTEIN"/>
    <property type="match status" value="1"/>
</dbReference>
<accession>A0AA48M390</accession>
<evidence type="ECO:0000313" key="3">
    <source>
        <dbReference type="EMBL" id="CAJ0891288.1"/>
    </source>
</evidence>
<feature type="domain" description="DUF2147" evidence="2">
    <location>
        <begin position="66"/>
        <end position="121"/>
    </location>
</feature>
<evidence type="ECO:0000256" key="1">
    <source>
        <dbReference type="SAM" id="MobiDB-lite"/>
    </source>
</evidence>
<feature type="region of interest" description="Disordered" evidence="1">
    <location>
        <begin position="120"/>
        <end position="221"/>
    </location>
</feature>
<name>A0AA48M390_9ZZZZ</name>
<dbReference type="EMBL" id="OY288114">
    <property type="protein sequence ID" value="CAJ0891288.1"/>
    <property type="molecule type" value="Genomic_DNA"/>
</dbReference>
<dbReference type="Gene3D" id="2.40.128.520">
    <property type="match status" value="1"/>
</dbReference>
<feature type="compositionally biased region" description="Low complexity" evidence="1">
    <location>
        <begin position="161"/>
        <end position="190"/>
    </location>
</feature>
<feature type="compositionally biased region" description="Basic and acidic residues" evidence="1">
    <location>
        <begin position="128"/>
        <end position="160"/>
    </location>
</feature>